<feature type="region of interest" description="Disordered" evidence="1">
    <location>
        <begin position="36"/>
        <end position="106"/>
    </location>
</feature>
<feature type="compositionally biased region" description="Polar residues" evidence="1">
    <location>
        <begin position="94"/>
        <end position="105"/>
    </location>
</feature>
<gene>
    <name evidence="3" type="ORF">ACFFHW_04925</name>
</gene>
<dbReference type="EMBL" id="JBHLVX010000017">
    <property type="protein sequence ID" value="MFC0267345.1"/>
    <property type="molecule type" value="Genomic_DNA"/>
</dbReference>
<keyword evidence="3" id="KW-0966">Cell projection</keyword>
<feature type="region of interest" description="Disordered" evidence="1">
    <location>
        <begin position="193"/>
        <end position="219"/>
    </location>
</feature>
<feature type="region of interest" description="Disordered" evidence="1">
    <location>
        <begin position="124"/>
        <end position="145"/>
    </location>
</feature>
<evidence type="ECO:0000313" key="4">
    <source>
        <dbReference type="Proteomes" id="UP001589814"/>
    </source>
</evidence>
<comment type="caution">
    <text evidence="3">The sequence shown here is derived from an EMBL/GenBank/DDBJ whole genome shotgun (WGS) entry which is preliminary data.</text>
</comment>
<keyword evidence="3" id="KW-0969">Cilium</keyword>
<organism evidence="3 4">
    <name type="scientific">Kushneria aurantia</name>
    <dbReference type="NCBI Taxonomy" id="504092"/>
    <lineage>
        <taxon>Bacteria</taxon>
        <taxon>Pseudomonadati</taxon>
        <taxon>Pseudomonadota</taxon>
        <taxon>Gammaproteobacteria</taxon>
        <taxon>Oceanospirillales</taxon>
        <taxon>Halomonadaceae</taxon>
        <taxon>Kushneria</taxon>
    </lineage>
</organism>
<feature type="compositionally biased region" description="Polar residues" evidence="1">
    <location>
        <begin position="60"/>
        <end position="71"/>
    </location>
</feature>
<dbReference type="Gene3D" id="3.30.750.140">
    <property type="match status" value="1"/>
</dbReference>
<keyword evidence="4" id="KW-1185">Reference proteome</keyword>
<dbReference type="Proteomes" id="UP001589814">
    <property type="component" value="Unassembled WGS sequence"/>
</dbReference>
<dbReference type="InterPro" id="IPR038610">
    <property type="entry name" value="FliK-like_C_sf"/>
</dbReference>
<evidence type="ECO:0000259" key="2">
    <source>
        <dbReference type="Pfam" id="PF02120"/>
    </source>
</evidence>
<feature type="domain" description="Flagellar hook-length control protein-like C-terminal" evidence="2">
    <location>
        <begin position="390"/>
        <end position="463"/>
    </location>
</feature>
<proteinExistence type="predicted"/>
<name>A0ABV6G117_9GAMM</name>
<feature type="compositionally biased region" description="Polar residues" evidence="1">
    <location>
        <begin position="126"/>
        <end position="145"/>
    </location>
</feature>
<evidence type="ECO:0000256" key="1">
    <source>
        <dbReference type="SAM" id="MobiDB-lite"/>
    </source>
</evidence>
<protein>
    <submittedName>
        <fullName evidence="3">Flagellar hook-length control protein FliK</fullName>
    </submittedName>
</protein>
<evidence type="ECO:0000313" key="3">
    <source>
        <dbReference type="EMBL" id="MFC0267345.1"/>
    </source>
</evidence>
<accession>A0ABV6G117</accession>
<dbReference type="Pfam" id="PF02120">
    <property type="entry name" value="Flg_hook"/>
    <property type="match status" value="1"/>
</dbReference>
<dbReference type="RefSeq" id="WP_019952200.1">
    <property type="nucleotide sequence ID" value="NZ_JBHLVX010000017.1"/>
</dbReference>
<feature type="compositionally biased region" description="Polar residues" evidence="1">
    <location>
        <begin position="39"/>
        <end position="49"/>
    </location>
</feature>
<reference evidence="3 4" key="1">
    <citation type="submission" date="2024-09" db="EMBL/GenBank/DDBJ databases">
        <authorList>
            <person name="Sun Q."/>
            <person name="Mori K."/>
        </authorList>
    </citation>
    <scope>NUCLEOTIDE SEQUENCE [LARGE SCALE GENOMIC DNA]</scope>
    <source>
        <strain evidence="3 4">CCM 7415</strain>
    </source>
</reference>
<dbReference type="InterPro" id="IPR021136">
    <property type="entry name" value="Flagellar_hook_control-like_C"/>
</dbReference>
<keyword evidence="3" id="KW-0282">Flagellum</keyword>
<sequence>MSIITPLVDTLISNVLGRRGDVERVAARQAEQPLGGVSRITSLRDPTSDTPDDRIDQRAGISSNSPRTNQGEVARNPQLRGTQGHVSSGAAENAGQTQNSSSRTHLSAEARTIARILEKFPVDTQAVKSSQALTRSEPTASRLSTALSGQVRHSGLFYESHLSQWLKGNYDVGELLREPQGKLARLVAMPASGQSTAGQSGAAQSAAGQSGTAQSAAGRPAATAALPATGFASPLPSAATAFGQMAQPGIPMSSSHLLMGQMAQSGTVLPSTQLPGGQTAAIPQSPVTAQLSPLIANHGSTAERAAQLAQVAARGEALMQLRESADTHNAATQQRSAAEPVHDSLQGLLRHQLEMLTQPLFRWEGFFMPDMPMRWELEEESAGGEVDDDALRIWRSRLHLDMPQLGAMDIEISLQGGTLHVSGEVDESSLALVRRQGGGLATRLEAAGLPIASMNFSPRSGSETSDA</sequence>